<keyword evidence="5" id="KW-0175">Coiled coil</keyword>
<reference evidence="7 8" key="1">
    <citation type="submission" date="2014-09" db="EMBL/GenBank/DDBJ databases">
        <authorList>
            <person name="Martin A.A."/>
        </authorList>
    </citation>
    <scope>NUCLEOTIDE SEQUENCE</scope>
    <source>
        <strain evidence="8">ED321</strain>
        <strain evidence="7">ED321 Heterogonic</strain>
    </source>
</reference>
<evidence type="ECO:0000256" key="2">
    <source>
        <dbReference type="ARBA" id="ARBA00022833"/>
    </source>
</evidence>
<sequence>MMSSLVCCNKCFLTPLEAKDVRFLLLTCLHLICEQCFSKINKFSEFISTKTITCVVCTKNVCFTNIGKGMRETEKELFEDMSTVIKKMETKLLRIAIFQERQRQIWNKKMKERINSNFKILKNKMLEVQKNEVNVDDKEKDVEAIKIKLYKKRKQLQNLKEKCKALRDFNLLTSKNYNAPKSVSLTRSATISLPPE</sequence>
<dbReference type="WormBase" id="SRAE_2000005500">
    <property type="protein sequence ID" value="SRP06624"/>
    <property type="gene ID" value="WBGene00260244"/>
</dbReference>
<dbReference type="InterPro" id="IPR042123">
    <property type="entry name" value="Zip3/RNF212-like"/>
</dbReference>
<evidence type="ECO:0000313" key="10">
    <source>
        <dbReference type="WormBase" id="SRAE_2000005500"/>
    </source>
</evidence>
<proteinExistence type="predicted"/>
<dbReference type="PANTHER" id="PTHR22663">
    <property type="entry name" value="RING FINGER PROTEIN NARYA-RELATED"/>
    <property type="match status" value="1"/>
</dbReference>
<dbReference type="WBParaSite" id="SRAE_2000005500.1">
    <property type="protein sequence ID" value="SRAE_2000005500.1"/>
    <property type="gene ID" value="WBGene00260244"/>
</dbReference>
<keyword evidence="3" id="KW-0469">Meiosis</keyword>
<keyword evidence="1 4" id="KW-0479">Metal-binding</keyword>
<dbReference type="CTD" id="36377738"/>
<evidence type="ECO:0000313" key="7">
    <source>
        <dbReference type="EMBL" id="CEF65374.1"/>
    </source>
</evidence>
<dbReference type="GeneID" id="36377738"/>
<dbReference type="AlphaFoldDB" id="A0A090MXG1"/>
<dbReference type="GO" id="GO:0000795">
    <property type="term" value="C:synaptonemal complex"/>
    <property type="evidence" value="ECO:0007669"/>
    <property type="project" value="InterPro"/>
</dbReference>
<dbReference type="PROSITE" id="PS50089">
    <property type="entry name" value="ZF_RING_2"/>
    <property type="match status" value="1"/>
</dbReference>
<dbReference type="GO" id="GO:0008270">
    <property type="term" value="F:zinc ion binding"/>
    <property type="evidence" value="ECO:0007669"/>
    <property type="project" value="UniProtKB-KW"/>
</dbReference>
<evidence type="ECO:0000259" key="6">
    <source>
        <dbReference type="PROSITE" id="PS50089"/>
    </source>
</evidence>
<dbReference type="GO" id="GO:0016925">
    <property type="term" value="P:protein sumoylation"/>
    <property type="evidence" value="ECO:0007669"/>
    <property type="project" value="TreeGrafter"/>
</dbReference>
<evidence type="ECO:0000256" key="5">
    <source>
        <dbReference type="SAM" id="Coils"/>
    </source>
</evidence>
<dbReference type="RefSeq" id="XP_024504574.1">
    <property type="nucleotide sequence ID" value="XM_024650837.1"/>
</dbReference>
<keyword evidence="8" id="KW-1185">Reference proteome</keyword>
<dbReference type="InterPro" id="IPR013083">
    <property type="entry name" value="Znf_RING/FYVE/PHD"/>
</dbReference>
<dbReference type="Gene3D" id="3.30.40.10">
    <property type="entry name" value="Zinc/RING finger domain, C3HC4 (zinc finger)"/>
    <property type="match status" value="1"/>
</dbReference>
<dbReference type="InterPro" id="IPR001841">
    <property type="entry name" value="Znf_RING"/>
</dbReference>
<dbReference type="GO" id="GO:0019789">
    <property type="term" value="F:SUMO transferase activity"/>
    <property type="evidence" value="ECO:0007669"/>
    <property type="project" value="InterPro"/>
</dbReference>
<accession>A0A090MXG1</accession>
<keyword evidence="1 4" id="KW-0863">Zinc-finger</keyword>
<dbReference type="GO" id="GO:0007131">
    <property type="term" value="P:reciprocal meiotic recombination"/>
    <property type="evidence" value="ECO:0007669"/>
    <property type="project" value="InterPro"/>
</dbReference>
<name>A0A090MXG1_STRRB</name>
<dbReference type="OrthoDB" id="2535391at2759"/>
<dbReference type="GO" id="GO:0007129">
    <property type="term" value="P:homologous chromosome pairing at meiosis"/>
    <property type="evidence" value="ECO:0007669"/>
    <property type="project" value="TreeGrafter"/>
</dbReference>
<dbReference type="Proteomes" id="UP000035682">
    <property type="component" value="Unplaced"/>
</dbReference>
<evidence type="ECO:0000256" key="1">
    <source>
        <dbReference type="ARBA" id="ARBA00022771"/>
    </source>
</evidence>
<gene>
    <name evidence="7 9 10" type="ORF">SRAE_2000005500</name>
</gene>
<evidence type="ECO:0000256" key="3">
    <source>
        <dbReference type="ARBA" id="ARBA00023254"/>
    </source>
</evidence>
<protein>
    <submittedName>
        <fullName evidence="7 9">Zinc finger, RING-type domain and Zinc finger, RING/FYVE/PHD-type domain-containing protein</fullName>
    </submittedName>
</protein>
<organism evidence="7">
    <name type="scientific">Strongyloides ratti</name>
    <name type="common">Parasitic roundworm</name>
    <dbReference type="NCBI Taxonomy" id="34506"/>
    <lineage>
        <taxon>Eukaryota</taxon>
        <taxon>Metazoa</taxon>
        <taxon>Ecdysozoa</taxon>
        <taxon>Nematoda</taxon>
        <taxon>Chromadorea</taxon>
        <taxon>Rhabditida</taxon>
        <taxon>Tylenchina</taxon>
        <taxon>Panagrolaimomorpha</taxon>
        <taxon>Strongyloidoidea</taxon>
        <taxon>Strongyloididae</taxon>
        <taxon>Strongyloides</taxon>
    </lineage>
</organism>
<evidence type="ECO:0000256" key="4">
    <source>
        <dbReference type="PROSITE-ProRule" id="PRU00175"/>
    </source>
</evidence>
<dbReference type="EMBL" id="LN609529">
    <property type="protein sequence ID" value="CEF65374.1"/>
    <property type="molecule type" value="Genomic_DNA"/>
</dbReference>
<dbReference type="Pfam" id="PF14634">
    <property type="entry name" value="zf-RING_5"/>
    <property type="match status" value="1"/>
</dbReference>
<dbReference type="PANTHER" id="PTHR22663:SF17">
    <property type="entry name" value="RING FINGER PROTEIN NARYA-RELATED"/>
    <property type="match status" value="1"/>
</dbReference>
<evidence type="ECO:0000313" key="8">
    <source>
        <dbReference type="Proteomes" id="UP000035682"/>
    </source>
</evidence>
<keyword evidence="2" id="KW-0862">Zinc</keyword>
<feature type="domain" description="RING-type" evidence="6">
    <location>
        <begin position="8"/>
        <end position="58"/>
    </location>
</feature>
<dbReference type="OMA" id="CLHLICE"/>
<feature type="coiled-coil region" evidence="5">
    <location>
        <begin position="111"/>
        <end position="162"/>
    </location>
</feature>
<evidence type="ECO:0000313" key="9">
    <source>
        <dbReference type="WBParaSite" id="SRAE_2000005500.1"/>
    </source>
</evidence>
<reference evidence="9" key="2">
    <citation type="submission" date="2020-12" db="UniProtKB">
        <authorList>
            <consortium name="WormBaseParasite"/>
        </authorList>
    </citation>
    <scope>IDENTIFICATION</scope>
</reference>